<reference evidence="1" key="1">
    <citation type="submission" date="2016-07" db="EMBL/GenBank/DDBJ databases">
        <title>De novo transcriptome assembly of four accessions of the metal hyperaccumulator plant Noccaea caerulescens.</title>
        <authorList>
            <person name="Blande D."/>
            <person name="Halimaa P."/>
            <person name="Tervahauta A.I."/>
            <person name="Aarts M.G."/>
            <person name="Karenlampi S.O."/>
        </authorList>
    </citation>
    <scope>NUCLEOTIDE SEQUENCE</scope>
</reference>
<dbReference type="AlphaFoldDB" id="A0A1J3H1Y5"/>
<dbReference type="PANTHER" id="PTHR31293:SF22">
    <property type="entry name" value="BNAC06G06520D PROTEIN"/>
    <property type="match status" value="1"/>
</dbReference>
<dbReference type="EMBL" id="GEVL01015319">
    <property type="protein sequence ID" value="JAU62022.1"/>
    <property type="molecule type" value="Transcribed_RNA"/>
</dbReference>
<accession>A0A1J3H1Y5</accession>
<dbReference type="InterPro" id="IPR055294">
    <property type="entry name" value="FBL60-like"/>
</dbReference>
<dbReference type="PANTHER" id="PTHR31293">
    <property type="entry name" value="RNI-LIKE SUPERFAMILY PROTEIN"/>
    <property type="match status" value="1"/>
</dbReference>
<sequence length="143" mass="15830">MAKLHFDGLADNDDEGSLDDFLDGVLALPVSTRIRTFSLKCNHVAKYDDHINRCLCEVMVFILQIKVIKEGYYSLPLEIFTCKTVEKMKLGSGFAIDFLPADALLPALKTLSLDSFQALVSWMVLSGKVGNGLGLCLVRPFKD</sequence>
<proteinExistence type="predicted"/>
<protein>
    <submittedName>
        <fullName evidence="1">F-box/LRR-repeat protein</fullName>
    </submittedName>
</protein>
<organism evidence="1">
    <name type="scientific">Noccaea caerulescens</name>
    <name type="common">Alpine penny-cress</name>
    <name type="synonym">Thlaspi caerulescens</name>
    <dbReference type="NCBI Taxonomy" id="107243"/>
    <lineage>
        <taxon>Eukaryota</taxon>
        <taxon>Viridiplantae</taxon>
        <taxon>Streptophyta</taxon>
        <taxon>Embryophyta</taxon>
        <taxon>Tracheophyta</taxon>
        <taxon>Spermatophyta</taxon>
        <taxon>Magnoliopsida</taxon>
        <taxon>eudicotyledons</taxon>
        <taxon>Gunneridae</taxon>
        <taxon>Pentapetalae</taxon>
        <taxon>rosids</taxon>
        <taxon>malvids</taxon>
        <taxon>Brassicales</taxon>
        <taxon>Brassicaceae</taxon>
        <taxon>Coluteocarpeae</taxon>
        <taxon>Noccaea</taxon>
    </lineage>
</organism>
<gene>
    <name evidence="1" type="ORF">LE_TR15235_c0_g1_i1_g.47766</name>
</gene>
<name>A0A1J3H1Y5_NOCCA</name>
<evidence type="ECO:0000313" key="1">
    <source>
        <dbReference type="EMBL" id="JAU62022.1"/>
    </source>
</evidence>